<gene>
    <name evidence="3" type="ORF">MAR_014910</name>
</gene>
<accession>A0ABY7FNZ2</accession>
<dbReference type="Gene3D" id="3.20.80.10">
    <property type="entry name" value="Regulatory factor, effector binding domain"/>
    <property type="match status" value="1"/>
</dbReference>
<keyword evidence="4" id="KW-1185">Reference proteome</keyword>
<dbReference type="Proteomes" id="UP001164746">
    <property type="component" value="Chromosome 12"/>
</dbReference>
<evidence type="ECO:0000256" key="1">
    <source>
        <dbReference type="ARBA" id="ARBA00009817"/>
    </source>
</evidence>
<dbReference type="Pfam" id="PF04832">
    <property type="entry name" value="SOUL"/>
    <property type="match status" value="1"/>
</dbReference>
<proteinExistence type="inferred from homology"/>
<dbReference type="InterPro" id="IPR006917">
    <property type="entry name" value="SOUL_heme-bd"/>
</dbReference>
<sequence length="330" mass="36724">MVVVNDQNISMESLIPNVITGTLKTMLQTTPGPAVTPIGRHRLEYTVTEETEDYETRVYPCSTWLCTTVAGVYQDAARVEAFRRLLAYSQGENADAAQLSIKPPILTRVSSEGTGGFERKFIVCTHLSTSDGTTHPEPTSPNVYIEHLPEMTVFVSRFQGISCEERWTNEARQLAEVLSRVQDIRTDFYFTATYESPFQLVSGRNEIWFVHFDPDQQFAHTKPEHTKLKYGAQSLDIPPAVSTLMCFLMSYFAVISTLVNGMFNVTCLVKDNWSNIRQHAGAVSKSVQQNVSISTLLRTGLSVAGALWNVTVAVITGSSDTNGHLSNRDR</sequence>
<keyword evidence="2" id="KW-0472">Membrane</keyword>
<dbReference type="EMBL" id="CP111023">
    <property type="protein sequence ID" value="WAR20936.1"/>
    <property type="molecule type" value="Genomic_DNA"/>
</dbReference>
<dbReference type="PANTHER" id="PTHR11220">
    <property type="entry name" value="HEME-BINDING PROTEIN-RELATED"/>
    <property type="match status" value="1"/>
</dbReference>
<evidence type="ECO:0000313" key="3">
    <source>
        <dbReference type="EMBL" id="WAR20936.1"/>
    </source>
</evidence>
<evidence type="ECO:0000256" key="2">
    <source>
        <dbReference type="SAM" id="Phobius"/>
    </source>
</evidence>
<dbReference type="PANTHER" id="PTHR11220:SF1">
    <property type="entry name" value="HEME-BINDING PROTEIN 2"/>
    <property type="match status" value="1"/>
</dbReference>
<protein>
    <submittedName>
        <fullName evidence="3">HEBP2-like protein</fullName>
    </submittedName>
</protein>
<reference evidence="3" key="1">
    <citation type="submission" date="2022-11" db="EMBL/GenBank/DDBJ databases">
        <title>Centuries of genome instability and evolution in soft-shell clam transmissible cancer (bioRxiv).</title>
        <authorList>
            <person name="Hart S.F.M."/>
            <person name="Yonemitsu M.A."/>
            <person name="Giersch R.M."/>
            <person name="Beal B.F."/>
            <person name="Arriagada G."/>
            <person name="Davis B.W."/>
            <person name="Ostrander E.A."/>
            <person name="Goff S.P."/>
            <person name="Metzger M.J."/>
        </authorList>
    </citation>
    <scope>NUCLEOTIDE SEQUENCE</scope>
    <source>
        <strain evidence="3">MELC-2E11</strain>
        <tissue evidence="3">Siphon/mantle</tissue>
    </source>
</reference>
<keyword evidence="2" id="KW-0812">Transmembrane</keyword>
<feature type="transmembrane region" description="Helical" evidence="2">
    <location>
        <begin position="248"/>
        <end position="269"/>
    </location>
</feature>
<comment type="similarity">
    <text evidence="1">Belongs to the HEBP family.</text>
</comment>
<dbReference type="SUPFAM" id="SSF55136">
    <property type="entry name" value="Probable bacterial effector-binding domain"/>
    <property type="match status" value="1"/>
</dbReference>
<name>A0ABY7FNZ2_MYAAR</name>
<keyword evidence="2" id="KW-1133">Transmembrane helix</keyword>
<dbReference type="InterPro" id="IPR011256">
    <property type="entry name" value="Reg_factor_effector_dom_sf"/>
</dbReference>
<evidence type="ECO:0000313" key="4">
    <source>
        <dbReference type="Proteomes" id="UP001164746"/>
    </source>
</evidence>
<organism evidence="3 4">
    <name type="scientific">Mya arenaria</name>
    <name type="common">Soft-shell clam</name>
    <dbReference type="NCBI Taxonomy" id="6604"/>
    <lineage>
        <taxon>Eukaryota</taxon>
        <taxon>Metazoa</taxon>
        <taxon>Spiralia</taxon>
        <taxon>Lophotrochozoa</taxon>
        <taxon>Mollusca</taxon>
        <taxon>Bivalvia</taxon>
        <taxon>Autobranchia</taxon>
        <taxon>Heteroconchia</taxon>
        <taxon>Euheterodonta</taxon>
        <taxon>Imparidentia</taxon>
        <taxon>Neoheterodontei</taxon>
        <taxon>Myida</taxon>
        <taxon>Myoidea</taxon>
        <taxon>Myidae</taxon>
        <taxon>Mya</taxon>
    </lineage>
</organism>